<feature type="region of interest" description="Disordered" evidence="1">
    <location>
        <begin position="353"/>
        <end position="388"/>
    </location>
</feature>
<accession>A0A5M3MEQ5</accession>
<evidence type="ECO:0000256" key="1">
    <source>
        <dbReference type="SAM" id="MobiDB-lite"/>
    </source>
</evidence>
<comment type="caution">
    <text evidence="2">The sequence shown here is derived from an EMBL/GenBank/DDBJ whole genome shotgun (WGS) entry which is preliminary data.</text>
</comment>
<dbReference type="AlphaFoldDB" id="A0A5M3MEQ5"/>
<evidence type="ECO:0000313" key="2">
    <source>
        <dbReference type="EMBL" id="EIW77085.1"/>
    </source>
</evidence>
<evidence type="ECO:0000313" key="3">
    <source>
        <dbReference type="Proteomes" id="UP000053558"/>
    </source>
</evidence>
<dbReference type="RefSeq" id="XP_007772533.1">
    <property type="nucleotide sequence ID" value="XM_007774343.1"/>
</dbReference>
<sequence>MASIVLDILNDIVSQVVGGFIQSIKDGMAGPVVDRISQVIANQEKILNELEDFQFKVETMDAFRLITFWTERMKYIIGDKKEIDVHDQNYQDLICALRSQTTGVIFRTDNIYKAILGSESSDITGGNALRTWHNRFYKKAVDRSNFRYFFSNYVEDIDSRITAAAFVLRQGLVLSLFTAANVQEAEYLRDRCRDRIQNMLNTASNYFPPALRFFKKSYEDSAERPLSFQLKKKGTDGDYLYMQDIGGTERMLSVGSRHQNDPSPHRFSLEHRAQALAPMQLLCDWVDNGNHRVHARLTKAVSQWGVDEDLSFTTNTGSGVVGTIRFSTHPILFKVIPAEGKDLYLVPFYEKGSKEQGKEKGKDQGEEQGEEQDEDKDKDKDKDEDKGKEAVDTYKIFRSTFVINEL</sequence>
<proteinExistence type="predicted"/>
<name>A0A5M3MEQ5_CONPW</name>
<gene>
    <name evidence="2" type="ORF">CONPUDRAFT_157352</name>
</gene>
<dbReference type="KEGG" id="cput:CONPUDRAFT_157352"/>
<keyword evidence="3" id="KW-1185">Reference proteome</keyword>
<protein>
    <submittedName>
        <fullName evidence="2">Uncharacterized protein</fullName>
    </submittedName>
</protein>
<reference evidence="3" key="1">
    <citation type="journal article" date="2012" name="Science">
        <title>The Paleozoic origin of enzymatic lignin decomposition reconstructed from 31 fungal genomes.</title>
        <authorList>
            <person name="Floudas D."/>
            <person name="Binder M."/>
            <person name="Riley R."/>
            <person name="Barry K."/>
            <person name="Blanchette R.A."/>
            <person name="Henrissat B."/>
            <person name="Martinez A.T."/>
            <person name="Otillar R."/>
            <person name="Spatafora J.W."/>
            <person name="Yadav J.S."/>
            <person name="Aerts A."/>
            <person name="Benoit I."/>
            <person name="Boyd A."/>
            <person name="Carlson A."/>
            <person name="Copeland A."/>
            <person name="Coutinho P.M."/>
            <person name="de Vries R.P."/>
            <person name="Ferreira P."/>
            <person name="Findley K."/>
            <person name="Foster B."/>
            <person name="Gaskell J."/>
            <person name="Glotzer D."/>
            <person name="Gorecki P."/>
            <person name="Heitman J."/>
            <person name="Hesse C."/>
            <person name="Hori C."/>
            <person name="Igarashi K."/>
            <person name="Jurgens J.A."/>
            <person name="Kallen N."/>
            <person name="Kersten P."/>
            <person name="Kohler A."/>
            <person name="Kuees U."/>
            <person name="Kumar T.K.A."/>
            <person name="Kuo A."/>
            <person name="LaButti K."/>
            <person name="Larrondo L.F."/>
            <person name="Lindquist E."/>
            <person name="Ling A."/>
            <person name="Lombard V."/>
            <person name="Lucas S."/>
            <person name="Lundell T."/>
            <person name="Martin R."/>
            <person name="McLaughlin D.J."/>
            <person name="Morgenstern I."/>
            <person name="Morin E."/>
            <person name="Murat C."/>
            <person name="Nagy L.G."/>
            <person name="Nolan M."/>
            <person name="Ohm R.A."/>
            <person name="Patyshakuliyeva A."/>
            <person name="Rokas A."/>
            <person name="Ruiz-Duenas F.J."/>
            <person name="Sabat G."/>
            <person name="Salamov A."/>
            <person name="Samejima M."/>
            <person name="Schmutz J."/>
            <person name="Slot J.C."/>
            <person name="St John F."/>
            <person name="Stenlid J."/>
            <person name="Sun H."/>
            <person name="Sun S."/>
            <person name="Syed K."/>
            <person name="Tsang A."/>
            <person name="Wiebenga A."/>
            <person name="Young D."/>
            <person name="Pisabarro A."/>
            <person name="Eastwood D.C."/>
            <person name="Martin F."/>
            <person name="Cullen D."/>
            <person name="Grigoriev I.V."/>
            <person name="Hibbett D.S."/>
        </authorList>
    </citation>
    <scope>NUCLEOTIDE SEQUENCE [LARGE SCALE GENOMIC DNA]</scope>
    <source>
        <strain evidence="3">RWD-64-598 SS2</strain>
    </source>
</reference>
<feature type="compositionally biased region" description="Basic and acidic residues" evidence="1">
    <location>
        <begin position="353"/>
        <end position="365"/>
    </location>
</feature>
<organism evidence="2 3">
    <name type="scientific">Coniophora puteana (strain RWD-64-598)</name>
    <name type="common">Brown rot fungus</name>
    <dbReference type="NCBI Taxonomy" id="741705"/>
    <lineage>
        <taxon>Eukaryota</taxon>
        <taxon>Fungi</taxon>
        <taxon>Dikarya</taxon>
        <taxon>Basidiomycota</taxon>
        <taxon>Agaricomycotina</taxon>
        <taxon>Agaricomycetes</taxon>
        <taxon>Agaricomycetidae</taxon>
        <taxon>Boletales</taxon>
        <taxon>Coniophorineae</taxon>
        <taxon>Coniophoraceae</taxon>
        <taxon>Coniophora</taxon>
    </lineage>
</organism>
<dbReference type="EMBL" id="JH711584">
    <property type="protein sequence ID" value="EIW77085.1"/>
    <property type="molecule type" value="Genomic_DNA"/>
</dbReference>
<dbReference type="GeneID" id="19203752"/>
<feature type="compositionally biased region" description="Basic and acidic residues" evidence="1">
    <location>
        <begin position="375"/>
        <end position="388"/>
    </location>
</feature>
<dbReference type="Proteomes" id="UP000053558">
    <property type="component" value="Unassembled WGS sequence"/>
</dbReference>